<dbReference type="CDD" id="cd10028">
    <property type="entry name" value="UDG-F2_TDG_MUG"/>
    <property type="match status" value="1"/>
</dbReference>
<keyword evidence="3" id="KW-0234">DNA repair</keyword>
<evidence type="ECO:0000256" key="4">
    <source>
        <dbReference type="SAM" id="MobiDB-lite"/>
    </source>
</evidence>
<dbReference type="Gene3D" id="3.40.470.10">
    <property type="entry name" value="Uracil-DNA glycosylase-like domain"/>
    <property type="match status" value="1"/>
</dbReference>
<dbReference type="Pfam" id="PF03167">
    <property type="entry name" value="UDG"/>
    <property type="match status" value="1"/>
</dbReference>
<dbReference type="OrthoDB" id="565731at2759"/>
<evidence type="ECO:0000313" key="6">
    <source>
        <dbReference type="EMBL" id="KAJ4397438.1"/>
    </source>
</evidence>
<dbReference type="SMART" id="SM00987">
    <property type="entry name" value="UreE_C"/>
    <property type="match status" value="1"/>
</dbReference>
<dbReference type="PANTHER" id="PTHR12159">
    <property type="entry name" value="G/T AND G/U MISMATCH-SPECIFIC DNA GLYCOSYLASE"/>
    <property type="match status" value="1"/>
</dbReference>
<evidence type="ECO:0000256" key="1">
    <source>
        <dbReference type="ARBA" id="ARBA00022763"/>
    </source>
</evidence>
<feature type="region of interest" description="Disordered" evidence="4">
    <location>
        <begin position="57"/>
        <end position="119"/>
    </location>
</feature>
<accession>A0A9W8Z479</accession>
<dbReference type="Proteomes" id="UP001140453">
    <property type="component" value="Unassembled WGS sequence"/>
</dbReference>
<protein>
    <submittedName>
        <fullName evidence="6">Uracil DNA N-glycosylase Thp1</fullName>
        <ecNumber evidence="6">3.2.2.29</ecNumber>
    </submittedName>
</protein>
<dbReference type="EC" id="3.2.2.29" evidence="6"/>
<evidence type="ECO:0000256" key="3">
    <source>
        <dbReference type="ARBA" id="ARBA00023204"/>
    </source>
</evidence>
<dbReference type="PANTHER" id="PTHR12159:SF9">
    <property type="entry name" value="G_T MISMATCH-SPECIFIC THYMINE DNA GLYCOSYLASE"/>
    <property type="match status" value="1"/>
</dbReference>
<feature type="compositionally biased region" description="Basic and acidic residues" evidence="4">
    <location>
        <begin position="90"/>
        <end position="111"/>
    </location>
</feature>
<comment type="caution">
    <text evidence="6">The sequence shown here is derived from an EMBL/GenBank/DDBJ whole genome shotgun (WGS) entry which is preliminary data.</text>
</comment>
<keyword evidence="6" id="KW-0326">Glycosidase</keyword>
<evidence type="ECO:0000259" key="5">
    <source>
        <dbReference type="SMART" id="SM00986"/>
    </source>
</evidence>
<feature type="domain" description="Uracil-DNA glycosylase-like" evidence="5">
    <location>
        <begin position="168"/>
        <end position="359"/>
    </location>
</feature>
<organism evidence="6 7">
    <name type="scientific">Gnomoniopsis smithogilvyi</name>
    <dbReference type="NCBI Taxonomy" id="1191159"/>
    <lineage>
        <taxon>Eukaryota</taxon>
        <taxon>Fungi</taxon>
        <taxon>Dikarya</taxon>
        <taxon>Ascomycota</taxon>
        <taxon>Pezizomycotina</taxon>
        <taxon>Sordariomycetes</taxon>
        <taxon>Sordariomycetidae</taxon>
        <taxon>Diaporthales</taxon>
        <taxon>Gnomoniaceae</taxon>
        <taxon>Gnomoniopsis</taxon>
    </lineage>
</organism>
<keyword evidence="2 6" id="KW-0378">Hydrolase</keyword>
<evidence type="ECO:0000256" key="2">
    <source>
        <dbReference type="ARBA" id="ARBA00022801"/>
    </source>
</evidence>
<proteinExistence type="predicted"/>
<dbReference type="SMART" id="SM00986">
    <property type="entry name" value="UDG"/>
    <property type="match status" value="1"/>
</dbReference>
<gene>
    <name evidence="6" type="primary">thp1</name>
    <name evidence="6" type="ORF">N0V93_001666</name>
</gene>
<dbReference type="InterPro" id="IPR005122">
    <property type="entry name" value="Uracil-DNA_glycosylase-like"/>
</dbReference>
<dbReference type="AlphaFoldDB" id="A0A9W8Z479"/>
<name>A0A9W8Z479_9PEZI</name>
<keyword evidence="7" id="KW-1185">Reference proteome</keyword>
<evidence type="ECO:0000313" key="7">
    <source>
        <dbReference type="Proteomes" id="UP001140453"/>
    </source>
</evidence>
<dbReference type="EMBL" id="JAPEVB010000001">
    <property type="protein sequence ID" value="KAJ4397438.1"/>
    <property type="molecule type" value="Genomic_DNA"/>
</dbReference>
<dbReference type="FunFam" id="3.40.470.10:FF:000010">
    <property type="entry name" value="G/U mismatch-specific DNA glycosylase"/>
    <property type="match status" value="1"/>
</dbReference>
<dbReference type="GO" id="GO:0141016">
    <property type="term" value="F:G/T mismatch-specific thymine-DNA glycosylase activity"/>
    <property type="evidence" value="ECO:0007669"/>
    <property type="project" value="UniProtKB-EC"/>
</dbReference>
<dbReference type="GO" id="GO:0006285">
    <property type="term" value="P:base-excision repair, AP site formation"/>
    <property type="evidence" value="ECO:0007669"/>
    <property type="project" value="InterPro"/>
</dbReference>
<dbReference type="SUPFAM" id="SSF52141">
    <property type="entry name" value="Uracil-DNA glycosylase-like"/>
    <property type="match status" value="1"/>
</dbReference>
<reference evidence="6" key="1">
    <citation type="submission" date="2022-10" db="EMBL/GenBank/DDBJ databases">
        <title>Tapping the CABI collections for fungal endophytes: first genome assemblies for Collariella, Neodidymelliopsis, Ascochyta clinopodiicola, Didymella pomorum, Didymosphaeria variabile, Neocosmospora piperis and Neocucurbitaria cava.</title>
        <authorList>
            <person name="Hill R."/>
        </authorList>
    </citation>
    <scope>NUCLEOTIDE SEQUENCE</scope>
    <source>
        <strain evidence="6">IMI 355082</strain>
    </source>
</reference>
<dbReference type="GO" id="GO:0004844">
    <property type="term" value="F:uracil DNA N-glycosylase activity"/>
    <property type="evidence" value="ECO:0007669"/>
    <property type="project" value="TreeGrafter"/>
</dbReference>
<keyword evidence="1" id="KW-0227">DNA damage</keyword>
<sequence length="380" mass="42351">MTKQASDGEAVPPLSFTGQLEIQNFRFSAREQVQVQKIATVTRSSTRLVSKIDQNFKPTKHDASRKTPSSITRKRKVEDLQDVTPLSDTAKTRETLSRHTERKLSSKRSSDTTKAGEVASLLERSHSDVILGEDSLTMMTEQKKKRRSNREKSGYAPPSTFAHLRPLPDALAPNLHVLFCGLNPGIQTAIDGHAYSSPTNRFWKLMYSSGVLPVPCTAQEDRTLPKRFNLGLTNIVERPSRNGSQLSKAEMDAGVPVLEEKVRRWRPEVVCLVGKSIWESVWRVHHNGKAVGKEFNKAFKYGWQDGSENMGIGNALETEDGVVYADDWKGARVFVASSTSGLAATLSPAEKERIWRELGVWVEKRRAHGELAVEVQSVVS</sequence>
<dbReference type="InterPro" id="IPR015637">
    <property type="entry name" value="MUG/TDG"/>
</dbReference>
<feature type="region of interest" description="Disordered" evidence="4">
    <location>
        <begin position="132"/>
        <end position="161"/>
    </location>
</feature>
<dbReference type="InterPro" id="IPR036895">
    <property type="entry name" value="Uracil-DNA_glycosylase-like_sf"/>
</dbReference>